<accession>L7F7K9</accession>
<proteinExistence type="predicted"/>
<sequence length="117" mass="13027">MTQAADYPFPPLPGAHCWGGCHHQEMADGKLPAGWTLEEIRKVSGDREARSLNTDRVVVGWPAQGEWLQPEIVLGFHGLCLVKAVNDDDWYMGSLNDDGSITCWSTYSDFYEALRGL</sequence>
<gene>
    <name evidence="1" type="ORF">STRTUCAR8_05377</name>
</gene>
<keyword evidence="2" id="KW-1185">Reference proteome</keyword>
<dbReference type="PATRIC" id="fig|698760.3.peg.4586"/>
<dbReference type="AlphaFoldDB" id="L7F7K9"/>
<protein>
    <submittedName>
        <fullName evidence="1">Uncharacterized protein</fullName>
    </submittedName>
</protein>
<evidence type="ECO:0000313" key="1">
    <source>
        <dbReference type="EMBL" id="ELP66655.1"/>
    </source>
</evidence>
<name>L7F7K9_STRT8</name>
<comment type="caution">
    <text evidence="1">The sequence shown here is derived from an EMBL/GenBank/DDBJ whole genome shotgun (WGS) entry which is preliminary data.</text>
</comment>
<reference evidence="1 2" key="1">
    <citation type="journal article" date="2011" name="Plasmid">
        <title>Streptomyces turgidiscabies Car8 contains a modular pathogenicity island that shares virulence genes with other actinobacterial plant pathogens.</title>
        <authorList>
            <person name="Huguet-Tapia J.C."/>
            <person name="Badger J.H."/>
            <person name="Loria R."/>
            <person name="Pettis G.S."/>
        </authorList>
    </citation>
    <scope>NUCLEOTIDE SEQUENCE [LARGE SCALE GENOMIC DNA]</scope>
    <source>
        <strain evidence="1 2">Car8</strain>
    </source>
</reference>
<evidence type="ECO:0000313" key="2">
    <source>
        <dbReference type="Proteomes" id="UP000010931"/>
    </source>
</evidence>
<dbReference type="Proteomes" id="UP000010931">
    <property type="component" value="Unassembled WGS sequence"/>
</dbReference>
<dbReference type="EMBL" id="AEJB01000337">
    <property type="protein sequence ID" value="ELP66655.1"/>
    <property type="molecule type" value="Genomic_DNA"/>
</dbReference>
<organism evidence="1 2">
    <name type="scientific">Streptomyces turgidiscabies (strain Car8)</name>
    <dbReference type="NCBI Taxonomy" id="698760"/>
    <lineage>
        <taxon>Bacteria</taxon>
        <taxon>Bacillati</taxon>
        <taxon>Actinomycetota</taxon>
        <taxon>Actinomycetes</taxon>
        <taxon>Kitasatosporales</taxon>
        <taxon>Streptomycetaceae</taxon>
        <taxon>Streptomyces</taxon>
    </lineage>
</organism>